<organism evidence="3 4">
    <name type="scientific">Globodera pallida</name>
    <name type="common">Potato cyst nematode worm</name>
    <name type="synonym">Heterodera pallida</name>
    <dbReference type="NCBI Taxonomy" id="36090"/>
    <lineage>
        <taxon>Eukaryota</taxon>
        <taxon>Metazoa</taxon>
        <taxon>Ecdysozoa</taxon>
        <taxon>Nematoda</taxon>
        <taxon>Chromadorea</taxon>
        <taxon>Rhabditida</taxon>
        <taxon>Tylenchina</taxon>
        <taxon>Tylenchomorpha</taxon>
        <taxon>Tylenchoidea</taxon>
        <taxon>Heteroderidae</taxon>
        <taxon>Heteroderinae</taxon>
        <taxon>Globodera</taxon>
    </lineage>
</organism>
<evidence type="ECO:0000313" key="4">
    <source>
        <dbReference type="WBParaSite" id="GPLIN_001224600"/>
    </source>
</evidence>
<evidence type="ECO:0000256" key="1">
    <source>
        <dbReference type="ARBA" id="ARBA00022900"/>
    </source>
</evidence>
<dbReference type="AlphaFoldDB" id="A0A183CH90"/>
<dbReference type="InterPro" id="IPR036084">
    <property type="entry name" value="Ser_inhib-like_sf"/>
</dbReference>
<dbReference type="WBParaSite" id="GPLIN_001224600">
    <property type="protein sequence ID" value="GPLIN_001224600"/>
    <property type="gene ID" value="GPLIN_001224600"/>
</dbReference>
<reference evidence="3" key="1">
    <citation type="submission" date="2014-05" db="EMBL/GenBank/DDBJ databases">
        <title>The genome and life-stage specific transcriptomes of Globodera pallida elucidate key aspects of plant parasitism by a cyst nematode.</title>
        <authorList>
            <person name="Cotton J.A."/>
            <person name="Lilley C.J."/>
            <person name="Jones L.M."/>
            <person name="Kikuchi T."/>
            <person name="Reid A.J."/>
            <person name="Thorpe P."/>
            <person name="Tsai I.J."/>
            <person name="Beasley H."/>
            <person name="Blok V."/>
            <person name="Cock P.J.A."/>
            <person name="Van den Akker S.E."/>
            <person name="Holroyd N."/>
            <person name="Hunt M."/>
            <person name="Mantelin S."/>
            <person name="Naghra H."/>
            <person name="Pain A."/>
            <person name="Palomares-Rius J.E."/>
            <person name="Zarowiecki M."/>
            <person name="Berriman M."/>
            <person name="Jones J.T."/>
            <person name="Urwin P.E."/>
        </authorList>
    </citation>
    <scope>NUCLEOTIDE SEQUENCE [LARGE SCALE GENOMIC DNA]</scope>
    <source>
        <strain evidence="3">Lindley</strain>
    </source>
</reference>
<keyword evidence="2" id="KW-0732">Signal</keyword>
<keyword evidence="1" id="KW-0722">Serine protease inhibitor</keyword>
<proteinExistence type="predicted"/>
<dbReference type="GO" id="GO:0004867">
    <property type="term" value="F:serine-type endopeptidase inhibitor activity"/>
    <property type="evidence" value="ECO:0007669"/>
    <property type="project" value="UniProtKB-KW"/>
</dbReference>
<keyword evidence="3" id="KW-1185">Reference proteome</keyword>
<feature type="signal peptide" evidence="2">
    <location>
        <begin position="1"/>
        <end position="18"/>
    </location>
</feature>
<protein>
    <submittedName>
        <fullName evidence="4">TIL domain-containing protein</fullName>
    </submittedName>
</protein>
<dbReference type="Proteomes" id="UP000050741">
    <property type="component" value="Unassembled WGS sequence"/>
</dbReference>
<evidence type="ECO:0000313" key="3">
    <source>
        <dbReference type="Proteomes" id="UP000050741"/>
    </source>
</evidence>
<evidence type="ECO:0000256" key="2">
    <source>
        <dbReference type="SAM" id="SignalP"/>
    </source>
</evidence>
<reference evidence="4" key="2">
    <citation type="submission" date="2016-06" db="UniProtKB">
        <authorList>
            <consortium name="WormBaseParasite"/>
        </authorList>
    </citation>
    <scope>IDENTIFICATION</scope>
</reference>
<feature type="chain" id="PRO_5008147607" evidence="2">
    <location>
        <begin position="19"/>
        <end position="145"/>
    </location>
</feature>
<name>A0A183CH90_GLOPA</name>
<dbReference type="SUPFAM" id="SSF57567">
    <property type="entry name" value="Serine protease inhibitors"/>
    <property type="match status" value="1"/>
</dbReference>
<accession>A0A183CH90</accession>
<sequence length="145" mass="15986">MFKILCCLIVLCIVPTFADDYEKQCKCPANEEPGQKSCNGCEPSCDKPKPEVCTEKYCKCSCDCVKGMLRDSQTKKCVSQYKCPPKCPQGEETGSDKCNGCEPSCDKPSPYGCTKMACSTCQCVKGLVRDPKTNKCVPKKECPKY</sequence>
<keyword evidence="1" id="KW-0646">Protease inhibitor</keyword>
<dbReference type="Gene3D" id="2.10.25.10">
    <property type="entry name" value="Laminin"/>
    <property type="match status" value="1"/>
</dbReference>